<dbReference type="VEuPathDB" id="FungiDB:H257_13713"/>
<reference evidence="2 3" key="1">
    <citation type="submission" date="2018-08" db="EMBL/GenBank/DDBJ databases">
        <title>Aphanomyces genome sequencing and annotation.</title>
        <authorList>
            <person name="Minardi D."/>
            <person name="Oidtmann B."/>
            <person name="Van Der Giezen M."/>
            <person name="Studholme D.J."/>
        </authorList>
    </citation>
    <scope>NUCLEOTIDE SEQUENCE [LARGE SCALE GENOMIC DNA]</scope>
    <source>
        <strain evidence="2 3">D2</strain>
    </source>
</reference>
<evidence type="ECO:0000313" key="2">
    <source>
        <dbReference type="EMBL" id="RHY72504.1"/>
    </source>
</evidence>
<proteinExistence type="predicted"/>
<sequence length="223" mass="26140">MMSEQPHLCKYAYKPCTNLRVVKKDGDLHRLCEFHRDKANAIQKIYATRRRRERRAERRRVLMQKLLGNIEPVPFDPHTLDPPLNQQMNDSEVCKYAYKPCTNPRVAKKDGDLHRLCEFHRDKANAVQKIYATRRRQERRSERQVNLVQKLLGTIEPVPFEHGQQAHDLLTATEREMLEVELAGLLDEDRDIMIGTLDEQSPSLCSWSDADSDDLQWPPQLKK</sequence>
<dbReference type="AlphaFoldDB" id="A0A397DXS0"/>
<accession>A0A397DXS0</accession>
<protein>
    <submittedName>
        <fullName evidence="2">Uncharacterized protein</fullName>
    </submittedName>
</protein>
<dbReference type="EMBL" id="QUTD01003520">
    <property type="protein sequence ID" value="RHY72504.1"/>
    <property type="molecule type" value="Genomic_DNA"/>
</dbReference>
<dbReference type="VEuPathDB" id="FungiDB:H257_13715"/>
<organism evidence="2 3">
    <name type="scientific">Aphanomyces astaci</name>
    <name type="common">Crayfish plague agent</name>
    <dbReference type="NCBI Taxonomy" id="112090"/>
    <lineage>
        <taxon>Eukaryota</taxon>
        <taxon>Sar</taxon>
        <taxon>Stramenopiles</taxon>
        <taxon>Oomycota</taxon>
        <taxon>Saprolegniomycetes</taxon>
        <taxon>Saprolegniales</taxon>
        <taxon>Verrucalvaceae</taxon>
        <taxon>Aphanomyces</taxon>
    </lineage>
</organism>
<feature type="region of interest" description="Disordered" evidence="1">
    <location>
        <begin position="203"/>
        <end position="223"/>
    </location>
</feature>
<dbReference type="Proteomes" id="UP000266643">
    <property type="component" value="Unassembled WGS sequence"/>
</dbReference>
<evidence type="ECO:0000256" key="1">
    <source>
        <dbReference type="SAM" id="MobiDB-lite"/>
    </source>
</evidence>
<comment type="caution">
    <text evidence="2">The sequence shown here is derived from an EMBL/GenBank/DDBJ whole genome shotgun (WGS) entry which is preliminary data.</text>
</comment>
<gene>
    <name evidence="2" type="ORF">DYB30_008790</name>
</gene>
<name>A0A397DXS0_APHAT</name>
<evidence type="ECO:0000313" key="3">
    <source>
        <dbReference type="Proteomes" id="UP000266643"/>
    </source>
</evidence>